<dbReference type="Pfam" id="PF00733">
    <property type="entry name" value="Asn_synthase"/>
    <property type="match status" value="1"/>
</dbReference>
<dbReference type="PIRSF" id="PIRSF006661">
    <property type="entry name" value="PP-lp_UCP006661"/>
    <property type="match status" value="1"/>
</dbReference>
<feature type="active site" description="Nucleophile and sulfur donor" evidence="1">
    <location>
        <position position="177"/>
    </location>
</feature>
<keyword evidence="3" id="KW-0808">Transferase</keyword>
<evidence type="ECO:0000256" key="1">
    <source>
        <dbReference type="PIRSR" id="PIRSR006661-1"/>
    </source>
</evidence>
<dbReference type="InterPro" id="IPR052188">
    <property type="entry name" value="Ni-pincer_cofactor_biosynth"/>
</dbReference>
<evidence type="ECO:0000259" key="2">
    <source>
        <dbReference type="Pfam" id="PF00733"/>
    </source>
</evidence>
<reference evidence="3 4" key="1">
    <citation type="submission" date="2019-10" db="EMBL/GenBank/DDBJ databases">
        <title>Comparative genomics of sulfur disproportionating microorganisms.</title>
        <authorList>
            <person name="Ward L.M."/>
            <person name="Bertran E."/>
            <person name="Johnston D."/>
        </authorList>
    </citation>
    <scope>NUCLEOTIDE SEQUENCE [LARGE SCALE GENOMIC DNA]</scope>
    <source>
        <strain evidence="3 4">DSM 14055</strain>
    </source>
</reference>
<name>A0A6N7IUK1_9FIRM</name>
<dbReference type="InterPro" id="IPR001962">
    <property type="entry name" value="Asn_synthase"/>
</dbReference>
<dbReference type="PANTHER" id="PTHR43169">
    <property type="entry name" value="EXSB FAMILY PROTEIN"/>
    <property type="match status" value="1"/>
</dbReference>
<evidence type="ECO:0000313" key="4">
    <source>
        <dbReference type="Proteomes" id="UP000441717"/>
    </source>
</evidence>
<proteinExistence type="predicted"/>
<dbReference type="Gene3D" id="3.40.50.620">
    <property type="entry name" value="HUPs"/>
    <property type="match status" value="1"/>
</dbReference>
<gene>
    <name evidence="3" type="primary">larE</name>
    <name evidence="3" type="ORF">GFC01_13160</name>
</gene>
<dbReference type="GO" id="GO:0006529">
    <property type="term" value="P:asparagine biosynthetic process"/>
    <property type="evidence" value="ECO:0007669"/>
    <property type="project" value="InterPro"/>
</dbReference>
<dbReference type="OrthoDB" id="9776919at2"/>
<protein>
    <submittedName>
        <fullName evidence="3">ATP-dependent sacrificial sulfur transferase LarE</fullName>
    </submittedName>
</protein>
<comment type="caution">
    <text evidence="3">The sequence shown here is derived from an EMBL/GenBank/DDBJ whole genome shotgun (WGS) entry which is preliminary data.</text>
</comment>
<accession>A0A6N7IUK1</accession>
<dbReference type="GO" id="GO:0004066">
    <property type="term" value="F:asparagine synthase (glutamine-hydrolyzing) activity"/>
    <property type="evidence" value="ECO:0007669"/>
    <property type="project" value="InterPro"/>
</dbReference>
<organism evidence="3 4">
    <name type="scientific">Desulfofundulus thermobenzoicus</name>
    <dbReference type="NCBI Taxonomy" id="29376"/>
    <lineage>
        <taxon>Bacteria</taxon>
        <taxon>Bacillati</taxon>
        <taxon>Bacillota</taxon>
        <taxon>Clostridia</taxon>
        <taxon>Eubacteriales</taxon>
        <taxon>Peptococcaceae</taxon>
        <taxon>Desulfofundulus</taxon>
    </lineage>
</organism>
<dbReference type="EMBL" id="WHYR01000041">
    <property type="protein sequence ID" value="MQL53189.1"/>
    <property type="molecule type" value="Genomic_DNA"/>
</dbReference>
<dbReference type="NCBIfam" id="TIGR00268">
    <property type="entry name" value="ATP-dependent sacrificial sulfur transferase LarE"/>
    <property type="match status" value="1"/>
</dbReference>
<dbReference type="PANTHER" id="PTHR43169:SF2">
    <property type="entry name" value="NAD_GMP SYNTHASE DOMAIN-CONTAINING PROTEIN"/>
    <property type="match status" value="1"/>
</dbReference>
<dbReference type="SUPFAM" id="SSF52402">
    <property type="entry name" value="Adenine nucleotide alpha hydrolases-like"/>
    <property type="match status" value="1"/>
</dbReference>
<keyword evidence="4" id="KW-1185">Reference proteome</keyword>
<dbReference type="CDD" id="cd01990">
    <property type="entry name" value="LarE-like"/>
    <property type="match status" value="1"/>
</dbReference>
<evidence type="ECO:0000313" key="3">
    <source>
        <dbReference type="EMBL" id="MQL53189.1"/>
    </source>
</evidence>
<dbReference type="GO" id="GO:0016783">
    <property type="term" value="F:sulfurtransferase activity"/>
    <property type="evidence" value="ECO:0007669"/>
    <property type="project" value="InterPro"/>
</dbReference>
<dbReference type="InterPro" id="IPR005232">
    <property type="entry name" value="LarE"/>
</dbReference>
<dbReference type="AlphaFoldDB" id="A0A6N7IUK1"/>
<feature type="domain" description="Asparagine synthetase" evidence="2">
    <location>
        <begin position="16"/>
        <end position="130"/>
    </location>
</feature>
<dbReference type="InterPro" id="IPR014729">
    <property type="entry name" value="Rossmann-like_a/b/a_fold"/>
</dbReference>
<dbReference type="Proteomes" id="UP000441717">
    <property type="component" value="Unassembled WGS sequence"/>
</dbReference>
<sequence length="279" mass="30826">MLESARYKKEKVMAILRELQSVAVAFSGGVDSSLLLALAGEACPQRVVAVTVDSPIYGHREMDAARLLARQLGVEQVMVAGRQLDDHRFRANPPDRCYICKSLIYKDLNLLARERGFSAVLDGANADDLADYRPGQKAAREAGVRSPLQEAGLTKEEIRLLAREMGLPNWHKPASPCLCTRIPYGETITPARLRQVEEAENVLQQMGFYPVRVRHHGPVARIEVPEEQLPRLLLKDTRRALLDALTRSGFTHITADLDGLQSGSMNKVLPPDTGKGSAR</sequence>